<feature type="transmembrane region" description="Helical" evidence="5">
    <location>
        <begin position="150"/>
        <end position="172"/>
    </location>
</feature>
<dbReference type="InterPro" id="IPR000292">
    <property type="entry name" value="For/NO2_transpt"/>
</dbReference>
<name>A0ABV9I9D4_9DEIO</name>
<comment type="caution">
    <text evidence="6">The sequence shown here is derived from an EMBL/GenBank/DDBJ whole genome shotgun (WGS) entry which is preliminary data.</text>
</comment>
<dbReference type="PANTHER" id="PTHR30520:SF2">
    <property type="entry name" value="INNER MEMBRANE PROTEIN YFDC"/>
    <property type="match status" value="1"/>
</dbReference>
<dbReference type="InterPro" id="IPR023271">
    <property type="entry name" value="Aquaporin-like"/>
</dbReference>
<keyword evidence="2 5" id="KW-0812">Transmembrane</keyword>
<dbReference type="Pfam" id="PF01226">
    <property type="entry name" value="Form_Nir_trans"/>
    <property type="match status" value="1"/>
</dbReference>
<reference evidence="7" key="1">
    <citation type="journal article" date="2019" name="Int. J. Syst. Evol. Microbiol.">
        <title>The Global Catalogue of Microorganisms (GCM) 10K type strain sequencing project: providing services to taxonomists for standard genome sequencing and annotation.</title>
        <authorList>
            <consortium name="The Broad Institute Genomics Platform"/>
            <consortium name="The Broad Institute Genome Sequencing Center for Infectious Disease"/>
            <person name="Wu L."/>
            <person name="Ma J."/>
        </authorList>
    </citation>
    <scope>NUCLEOTIDE SEQUENCE [LARGE SCALE GENOMIC DNA]</scope>
    <source>
        <strain evidence="7">CCUG 55995</strain>
    </source>
</reference>
<feature type="transmembrane region" description="Helical" evidence="5">
    <location>
        <begin position="28"/>
        <end position="45"/>
    </location>
</feature>
<evidence type="ECO:0000256" key="5">
    <source>
        <dbReference type="SAM" id="Phobius"/>
    </source>
</evidence>
<dbReference type="Proteomes" id="UP001595952">
    <property type="component" value="Unassembled WGS sequence"/>
</dbReference>
<dbReference type="RefSeq" id="WP_380061945.1">
    <property type="nucleotide sequence ID" value="NZ_JBHSEI010000007.1"/>
</dbReference>
<evidence type="ECO:0000313" key="6">
    <source>
        <dbReference type="EMBL" id="MFC4638927.1"/>
    </source>
</evidence>
<dbReference type="Gene3D" id="1.20.1080.10">
    <property type="entry name" value="Glycerol uptake facilitator protein"/>
    <property type="match status" value="1"/>
</dbReference>
<evidence type="ECO:0000313" key="7">
    <source>
        <dbReference type="Proteomes" id="UP001595952"/>
    </source>
</evidence>
<gene>
    <name evidence="6" type="ORF">ACFO0D_11325</name>
</gene>
<dbReference type="EMBL" id="JBHSEI010000007">
    <property type="protein sequence ID" value="MFC4638927.1"/>
    <property type="molecule type" value="Genomic_DNA"/>
</dbReference>
<feature type="transmembrane region" description="Helical" evidence="5">
    <location>
        <begin position="124"/>
        <end position="143"/>
    </location>
</feature>
<accession>A0ABV9I9D4</accession>
<feature type="transmembrane region" description="Helical" evidence="5">
    <location>
        <begin position="76"/>
        <end position="96"/>
    </location>
</feature>
<dbReference type="PANTHER" id="PTHR30520">
    <property type="entry name" value="FORMATE TRANSPORTER-RELATED"/>
    <property type="match status" value="1"/>
</dbReference>
<keyword evidence="7" id="KW-1185">Reference proteome</keyword>
<evidence type="ECO:0000256" key="3">
    <source>
        <dbReference type="ARBA" id="ARBA00022989"/>
    </source>
</evidence>
<keyword evidence="4 5" id="KW-0472">Membrane</keyword>
<comment type="subcellular location">
    <subcellularLocation>
        <location evidence="1">Membrane</location>
        <topology evidence="1">Multi-pass membrane protein</topology>
    </subcellularLocation>
</comment>
<evidence type="ECO:0000256" key="1">
    <source>
        <dbReference type="ARBA" id="ARBA00004141"/>
    </source>
</evidence>
<sequence length="222" mass="24345">MAAGLSMGFSLVAEGLLRHHLPDVSWRPLIAKFGYSVGFLIVVLGRQQLFTENTLTPILPLMHDWSLHKLWQVLRLWAVVLLTNLIGAFLFAWVVGNTEVFDPGVRATFTEIGRAAAEPPFWTLLIRGVFAGWLIALMVWLLPAAQTARVSVIIITFLVGLGEFSHIIAGSVEVLYLVMTGALNFAKYLLDYMLPTLFGNILGGVALVAALNHAQVVSGKKH</sequence>
<keyword evidence="3 5" id="KW-1133">Transmembrane helix</keyword>
<feature type="transmembrane region" description="Helical" evidence="5">
    <location>
        <begin position="192"/>
        <end position="211"/>
    </location>
</feature>
<protein>
    <submittedName>
        <fullName evidence="6">Formate/nitrite transporter family protein</fullName>
    </submittedName>
</protein>
<evidence type="ECO:0000256" key="4">
    <source>
        <dbReference type="ARBA" id="ARBA00023136"/>
    </source>
</evidence>
<evidence type="ECO:0000256" key="2">
    <source>
        <dbReference type="ARBA" id="ARBA00022692"/>
    </source>
</evidence>
<proteinExistence type="predicted"/>
<organism evidence="6 7">
    <name type="scientific">Deinococcus hohokamensis</name>
    <dbReference type="NCBI Taxonomy" id="309883"/>
    <lineage>
        <taxon>Bacteria</taxon>
        <taxon>Thermotogati</taxon>
        <taxon>Deinococcota</taxon>
        <taxon>Deinococci</taxon>
        <taxon>Deinococcales</taxon>
        <taxon>Deinococcaceae</taxon>
        <taxon>Deinococcus</taxon>
    </lineage>
</organism>